<dbReference type="InterPro" id="IPR001138">
    <property type="entry name" value="Zn2Cys6_DnaBD"/>
</dbReference>
<comment type="subcellular location">
    <subcellularLocation>
        <location evidence="1">Nucleus</location>
    </subcellularLocation>
</comment>
<dbReference type="InterPro" id="IPR036864">
    <property type="entry name" value="Zn2-C6_fun-type_DNA-bd_sf"/>
</dbReference>
<feature type="domain" description="Zn(2)-C6 fungal-type" evidence="3">
    <location>
        <begin position="46"/>
        <end position="74"/>
    </location>
</feature>
<dbReference type="CDD" id="cd00067">
    <property type="entry name" value="GAL4"/>
    <property type="match status" value="1"/>
</dbReference>
<dbReference type="PANTHER" id="PTHR37534">
    <property type="entry name" value="TRANSCRIPTIONAL ACTIVATOR PROTEIN UGA3"/>
    <property type="match status" value="1"/>
</dbReference>
<name>A0AAN7UDV5_9PEZI</name>
<organism evidence="4 5">
    <name type="scientific">Xylaria bambusicola</name>
    <dbReference type="NCBI Taxonomy" id="326684"/>
    <lineage>
        <taxon>Eukaryota</taxon>
        <taxon>Fungi</taxon>
        <taxon>Dikarya</taxon>
        <taxon>Ascomycota</taxon>
        <taxon>Pezizomycotina</taxon>
        <taxon>Sordariomycetes</taxon>
        <taxon>Xylariomycetidae</taxon>
        <taxon>Xylariales</taxon>
        <taxon>Xylariaceae</taxon>
        <taxon>Xylaria</taxon>
    </lineage>
</organism>
<dbReference type="EMBL" id="JAWHQM010000002">
    <property type="protein sequence ID" value="KAK5625752.1"/>
    <property type="molecule type" value="Genomic_DNA"/>
</dbReference>
<accession>A0AAN7UDV5</accession>
<evidence type="ECO:0000256" key="2">
    <source>
        <dbReference type="ARBA" id="ARBA00023242"/>
    </source>
</evidence>
<dbReference type="GO" id="GO:0008270">
    <property type="term" value="F:zinc ion binding"/>
    <property type="evidence" value="ECO:0007669"/>
    <property type="project" value="InterPro"/>
</dbReference>
<evidence type="ECO:0000313" key="4">
    <source>
        <dbReference type="EMBL" id="KAK5625752.1"/>
    </source>
</evidence>
<dbReference type="AlphaFoldDB" id="A0AAN7UDV5"/>
<keyword evidence="2" id="KW-0539">Nucleus</keyword>
<evidence type="ECO:0000259" key="3">
    <source>
        <dbReference type="PROSITE" id="PS50048"/>
    </source>
</evidence>
<dbReference type="GO" id="GO:0045944">
    <property type="term" value="P:positive regulation of transcription by RNA polymerase II"/>
    <property type="evidence" value="ECO:0007669"/>
    <property type="project" value="TreeGrafter"/>
</dbReference>
<dbReference type="Pfam" id="PF00172">
    <property type="entry name" value="Zn_clus"/>
    <property type="match status" value="1"/>
</dbReference>
<dbReference type="GO" id="GO:0005634">
    <property type="term" value="C:nucleus"/>
    <property type="evidence" value="ECO:0007669"/>
    <property type="project" value="UniProtKB-SubCell"/>
</dbReference>
<dbReference type="GO" id="GO:0000981">
    <property type="term" value="F:DNA-binding transcription factor activity, RNA polymerase II-specific"/>
    <property type="evidence" value="ECO:0007669"/>
    <property type="project" value="InterPro"/>
</dbReference>
<dbReference type="SUPFAM" id="SSF57701">
    <property type="entry name" value="Zn2/Cys6 DNA-binding domain"/>
    <property type="match status" value="1"/>
</dbReference>
<dbReference type="InterPro" id="IPR021858">
    <property type="entry name" value="Fun_TF"/>
</dbReference>
<evidence type="ECO:0000313" key="5">
    <source>
        <dbReference type="Proteomes" id="UP001305414"/>
    </source>
</evidence>
<protein>
    <recommendedName>
        <fullName evidence="3">Zn(2)-C6 fungal-type domain-containing protein</fullName>
    </recommendedName>
</protein>
<dbReference type="Pfam" id="PF11951">
    <property type="entry name" value="Fungal_trans_2"/>
    <property type="match status" value="1"/>
</dbReference>
<dbReference type="PANTHER" id="PTHR37534:SF48">
    <property type="entry name" value="FINGER DOMAIN PROTEIN, PUTATIVE-RELATED"/>
    <property type="match status" value="1"/>
</dbReference>
<keyword evidence="5" id="KW-1185">Reference proteome</keyword>
<dbReference type="PROSITE" id="PS50048">
    <property type="entry name" value="ZN2_CY6_FUNGAL_2"/>
    <property type="match status" value="1"/>
</dbReference>
<evidence type="ECO:0000256" key="1">
    <source>
        <dbReference type="ARBA" id="ARBA00004123"/>
    </source>
</evidence>
<proteinExistence type="predicted"/>
<dbReference type="GO" id="GO:0000976">
    <property type="term" value="F:transcription cis-regulatory region binding"/>
    <property type="evidence" value="ECO:0007669"/>
    <property type="project" value="TreeGrafter"/>
</dbReference>
<sequence>MCISNIASTLEVNELFSINCFTASTIRSRRHRLREMTIMEDGQRYHCWECSRRHLVCDSTRPVCRRCIMARITCPGYGGVEPLRLKWLAPGRVVSRARRLKRPPSNTTAHGEVLPQPMKESSYRISDLPIHLFDSRKEGHALIQAVEYCMRINSCIYQDLVHIRELGPNPHIYPISPTHLQSAIPDYLRLGFVCMTLSHRINRARHNPRDGNLIESFYRCRGMAIRALSEDIDVDGRRMGDAVLAGIVTLLLLDVQQGVSPSWRCHLEGVHRLITLRGGICALAPSEGLKSLLLCFIFVAVIGNTTSSASGLAMTSFSPQQLEIIMKQYGAEPCPFQMCPPALFAEIIKINHIRMQAAKNNPNMVKDLSPQAYEILNCICAFSPQQWTGSKSSSKLDWVLLGKAYQAAVTLYCILSLQSVSILPLESSLRARCATQSGLLQGLLTRTLSSPRTKRFMLWPLVLLGVEAIHCSQIMRSFVEAQLSQLSSDIGSSAPLVAKDILTRFWASGETRWDACFDNPYVFSSQLAVDISHILL</sequence>
<comment type="caution">
    <text evidence="4">The sequence shown here is derived from an EMBL/GenBank/DDBJ whole genome shotgun (WGS) entry which is preliminary data.</text>
</comment>
<gene>
    <name evidence="4" type="ORF">RRF57_001468</name>
</gene>
<dbReference type="Proteomes" id="UP001305414">
    <property type="component" value="Unassembled WGS sequence"/>
</dbReference>
<reference evidence="4 5" key="1">
    <citation type="submission" date="2023-10" db="EMBL/GenBank/DDBJ databases">
        <title>Draft genome sequence of Xylaria bambusicola isolate GMP-LS, the root and basal stem rot pathogen of sugarcane in Indonesia.</title>
        <authorList>
            <person name="Selvaraj P."/>
            <person name="Muralishankar V."/>
            <person name="Muruganantham S."/>
            <person name="Sp S."/>
            <person name="Haryani S."/>
            <person name="Lau K.J.X."/>
            <person name="Naqvi N.I."/>
        </authorList>
    </citation>
    <scope>NUCLEOTIDE SEQUENCE [LARGE SCALE GENOMIC DNA]</scope>
    <source>
        <strain evidence="4">GMP-LS</strain>
    </source>
</reference>